<dbReference type="Proteomes" id="UP000466039">
    <property type="component" value="Chromosome"/>
</dbReference>
<evidence type="ECO:0000313" key="3">
    <source>
        <dbReference type="Proteomes" id="UP000466039"/>
    </source>
</evidence>
<evidence type="ECO:0000313" key="2">
    <source>
        <dbReference type="EMBL" id="BBZ61554.1"/>
    </source>
</evidence>
<keyword evidence="1" id="KW-0732">Signal</keyword>
<dbReference type="AlphaFoldDB" id="A0AAD1MZE5"/>
<proteinExistence type="predicted"/>
<sequence length="154" mass="16531">MEMIRQLIAASGALIAVVASPLAPTALADDGQVVMLQSGKVRCAVSADNMDRGGGPMVVCELSNGQPWGMSPWETSKYNARLNLAIVRATGEHYWDRGRITGSDASAAGGLSVNDGQTYNLYGWTIHSDGFRTRITNDATRHGLLVTEGYVRQF</sequence>
<evidence type="ECO:0000256" key="1">
    <source>
        <dbReference type="SAM" id="SignalP"/>
    </source>
</evidence>
<feature type="signal peptide" evidence="1">
    <location>
        <begin position="1"/>
        <end position="28"/>
    </location>
</feature>
<organism evidence="2 3">
    <name type="scientific">Mycolicibacterium monacense</name>
    <name type="common">Mycobacterium monacense</name>
    <dbReference type="NCBI Taxonomy" id="85693"/>
    <lineage>
        <taxon>Bacteria</taxon>
        <taxon>Bacillati</taxon>
        <taxon>Actinomycetota</taxon>
        <taxon>Actinomycetes</taxon>
        <taxon>Mycobacteriales</taxon>
        <taxon>Mycobacteriaceae</taxon>
        <taxon>Mycolicibacterium</taxon>
    </lineage>
</organism>
<protein>
    <submittedName>
        <fullName evidence="2">Uncharacterized protein</fullName>
    </submittedName>
</protein>
<accession>A0AAD1MZE5</accession>
<gene>
    <name evidence="2" type="ORF">MMON_28550</name>
</gene>
<reference evidence="2 3" key="1">
    <citation type="journal article" date="2019" name="Emerg. Microbes Infect.">
        <title>Comprehensive subspecies identification of 175 nontuberculous mycobacteria species based on 7547 genomic profiles.</title>
        <authorList>
            <person name="Matsumoto Y."/>
            <person name="Kinjo T."/>
            <person name="Motooka D."/>
            <person name="Nabeya D."/>
            <person name="Jung N."/>
            <person name="Uechi K."/>
            <person name="Horii T."/>
            <person name="Iida T."/>
            <person name="Fujita J."/>
            <person name="Nakamura S."/>
        </authorList>
    </citation>
    <scope>NUCLEOTIDE SEQUENCE [LARGE SCALE GENOMIC DNA]</scope>
    <source>
        <strain evidence="2 3">JCM 15658</strain>
    </source>
</reference>
<dbReference type="EMBL" id="AP022617">
    <property type="protein sequence ID" value="BBZ61554.1"/>
    <property type="molecule type" value="Genomic_DNA"/>
</dbReference>
<keyword evidence="3" id="KW-1185">Reference proteome</keyword>
<feature type="chain" id="PRO_5042239717" evidence="1">
    <location>
        <begin position="29"/>
        <end position="154"/>
    </location>
</feature>
<name>A0AAD1MZE5_MYCMB</name>
<dbReference type="RefSeq" id="WP_225892008.1">
    <property type="nucleotide sequence ID" value="NZ_AP022617.1"/>
</dbReference>